<dbReference type="Pfam" id="PF00528">
    <property type="entry name" value="BPD_transp_1"/>
    <property type="match status" value="1"/>
</dbReference>
<reference evidence="9 10" key="1">
    <citation type="journal article" date="2017" name="BMC Genomics">
        <title>Comparative genomic and phylogenomic analyses of the Bifidobacteriaceae family.</title>
        <authorList>
            <person name="Lugli G.A."/>
            <person name="Milani C."/>
            <person name="Turroni F."/>
            <person name="Duranti S."/>
            <person name="Mancabelli L."/>
            <person name="Mangifesta M."/>
            <person name="Ferrario C."/>
            <person name="Modesto M."/>
            <person name="Mattarelli P."/>
            <person name="Jiri K."/>
            <person name="van Sinderen D."/>
            <person name="Ventura M."/>
        </authorList>
    </citation>
    <scope>NUCLEOTIDE SEQUENCE [LARGE SCALE GENOMIC DNA]</scope>
    <source>
        <strain evidence="9 10">LMG 21773</strain>
    </source>
</reference>
<feature type="transmembrane region" description="Helical" evidence="7">
    <location>
        <begin position="215"/>
        <end position="240"/>
    </location>
</feature>
<evidence type="ECO:0000313" key="9">
    <source>
        <dbReference type="EMBL" id="OZG56841.1"/>
    </source>
</evidence>
<dbReference type="Gene3D" id="1.10.3720.10">
    <property type="entry name" value="MetI-like"/>
    <property type="match status" value="1"/>
</dbReference>
<keyword evidence="10" id="KW-1185">Reference proteome</keyword>
<dbReference type="PROSITE" id="PS50928">
    <property type="entry name" value="ABC_TM1"/>
    <property type="match status" value="1"/>
</dbReference>
<keyword evidence="3" id="KW-1003">Cell membrane</keyword>
<comment type="similarity">
    <text evidence="7">Belongs to the binding-protein-dependent transport system permease family.</text>
</comment>
<organism evidence="9 10">
    <name type="scientific">Aeriscardovia aeriphila</name>
    <dbReference type="NCBI Taxonomy" id="218139"/>
    <lineage>
        <taxon>Bacteria</taxon>
        <taxon>Bacillati</taxon>
        <taxon>Actinomycetota</taxon>
        <taxon>Actinomycetes</taxon>
        <taxon>Bifidobacteriales</taxon>
        <taxon>Bifidobacteriaceae</taxon>
        <taxon>Aeriscardovia</taxon>
    </lineage>
</organism>
<evidence type="ECO:0000256" key="4">
    <source>
        <dbReference type="ARBA" id="ARBA00022692"/>
    </source>
</evidence>
<keyword evidence="6 7" id="KW-0472">Membrane</keyword>
<keyword evidence="5 7" id="KW-1133">Transmembrane helix</keyword>
<protein>
    <submittedName>
        <fullName evidence="9">ABC transporter permease</fullName>
    </submittedName>
</protein>
<dbReference type="PANTHER" id="PTHR43744:SF12">
    <property type="entry name" value="ABC TRANSPORTER PERMEASE PROTEIN MG189-RELATED"/>
    <property type="match status" value="1"/>
</dbReference>
<evidence type="ECO:0000256" key="7">
    <source>
        <dbReference type="RuleBase" id="RU363032"/>
    </source>
</evidence>
<feature type="transmembrane region" description="Helical" evidence="7">
    <location>
        <begin position="140"/>
        <end position="160"/>
    </location>
</feature>
<name>A0A261FCG2_9BIFI</name>
<dbReference type="AlphaFoldDB" id="A0A261FCG2"/>
<evidence type="ECO:0000259" key="8">
    <source>
        <dbReference type="PROSITE" id="PS50928"/>
    </source>
</evidence>
<feature type="transmembrane region" description="Helical" evidence="7">
    <location>
        <begin position="273"/>
        <end position="294"/>
    </location>
</feature>
<evidence type="ECO:0000256" key="2">
    <source>
        <dbReference type="ARBA" id="ARBA00022448"/>
    </source>
</evidence>
<dbReference type="InterPro" id="IPR035906">
    <property type="entry name" value="MetI-like_sf"/>
</dbReference>
<dbReference type="CDD" id="cd06261">
    <property type="entry name" value="TM_PBP2"/>
    <property type="match status" value="1"/>
</dbReference>
<evidence type="ECO:0000256" key="6">
    <source>
        <dbReference type="ARBA" id="ARBA00023136"/>
    </source>
</evidence>
<feature type="domain" description="ABC transmembrane type-1" evidence="8">
    <location>
        <begin position="103"/>
        <end position="294"/>
    </location>
</feature>
<feature type="transmembrane region" description="Helical" evidence="7">
    <location>
        <begin position="106"/>
        <end position="128"/>
    </location>
</feature>
<sequence>MTMTNVSAAPMSGADPRTLATREKASLKDANGKAVKSKDRHTVNWPLTIVLAVLSLVILVPLYFTLVTALKTPATVGGFDWPSKMHWENFSTAAQMVDLGHVAFNSLIITVAAVVLTLMTNTFVAYAVARNQDKKFFRFLYFFFIAAMFVPFQVLMLPLAKQMGMLHLDNRIGLIILYVIFGLGTNLFIATAFINSIPFSLEEAARIDGAGTWKIFFTIIMPLMGPINATIAITTTLWAWNDFLMPLIVMTDASNTTIPLAQYVFSSQFATNYPVAFSSYLMAMLPVLVVYVISQKWVISGVMRGAVKGE</sequence>
<accession>A0A261FCG2</accession>
<keyword evidence="4 7" id="KW-0812">Transmembrane</keyword>
<dbReference type="Proteomes" id="UP000228976">
    <property type="component" value="Unassembled WGS sequence"/>
</dbReference>
<dbReference type="GO" id="GO:0055085">
    <property type="term" value="P:transmembrane transport"/>
    <property type="evidence" value="ECO:0007669"/>
    <property type="project" value="InterPro"/>
</dbReference>
<comment type="subcellular location">
    <subcellularLocation>
        <location evidence="1 7">Cell membrane</location>
        <topology evidence="1 7">Multi-pass membrane protein</topology>
    </subcellularLocation>
</comment>
<dbReference type="PANTHER" id="PTHR43744">
    <property type="entry name" value="ABC TRANSPORTER PERMEASE PROTEIN MG189-RELATED-RELATED"/>
    <property type="match status" value="1"/>
</dbReference>
<dbReference type="GO" id="GO:0005886">
    <property type="term" value="C:plasma membrane"/>
    <property type="evidence" value="ECO:0007669"/>
    <property type="project" value="UniProtKB-SubCell"/>
</dbReference>
<proteinExistence type="inferred from homology"/>
<evidence type="ECO:0000256" key="1">
    <source>
        <dbReference type="ARBA" id="ARBA00004651"/>
    </source>
</evidence>
<feature type="transmembrane region" description="Helical" evidence="7">
    <location>
        <begin position="172"/>
        <end position="194"/>
    </location>
</feature>
<comment type="caution">
    <text evidence="9">The sequence shown here is derived from an EMBL/GenBank/DDBJ whole genome shotgun (WGS) entry which is preliminary data.</text>
</comment>
<gene>
    <name evidence="9" type="ORF">AEAE_0150</name>
</gene>
<dbReference type="InterPro" id="IPR000515">
    <property type="entry name" value="MetI-like"/>
</dbReference>
<keyword evidence="2 7" id="KW-0813">Transport</keyword>
<feature type="transmembrane region" description="Helical" evidence="7">
    <location>
        <begin position="43"/>
        <end position="64"/>
    </location>
</feature>
<dbReference type="SUPFAM" id="SSF161098">
    <property type="entry name" value="MetI-like"/>
    <property type="match status" value="1"/>
</dbReference>
<evidence type="ECO:0000313" key="10">
    <source>
        <dbReference type="Proteomes" id="UP000228976"/>
    </source>
</evidence>
<dbReference type="EMBL" id="MWWU01000001">
    <property type="protein sequence ID" value="OZG56841.1"/>
    <property type="molecule type" value="Genomic_DNA"/>
</dbReference>
<evidence type="ECO:0000256" key="3">
    <source>
        <dbReference type="ARBA" id="ARBA00022475"/>
    </source>
</evidence>
<evidence type="ECO:0000256" key="5">
    <source>
        <dbReference type="ARBA" id="ARBA00022989"/>
    </source>
</evidence>